<comment type="caution">
    <text evidence="2">The sequence shown here is derived from an EMBL/GenBank/DDBJ whole genome shotgun (WGS) entry which is preliminary data.</text>
</comment>
<sequence length="113" mass="12776">MQRTDSLVKGDFIAGQEEPVVDEEVVAGEEEVLIADFVGATIDNLERDGARPTEAIEEATDDAGVESELKERSEDYTKPKEKKRECFKDKKHKKDKKKTKKRHRTATSVVVEN</sequence>
<evidence type="ECO:0000256" key="1">
    <source>
        <dbReference type="SAM" id="MobiDB-lite"/>
    </source>
</evidence>
<gene>
    <name evidence="2" type="ORF">PVK06_017500</name>
</gene>
<evidence type="ECO:0000313" key="3">
    <source>
        <dbReference type="Proteomes" id="UP001358586"/>
    </source>
</evidence>
<dbReference type="Proteomes" id="UP001358586">
    <property type="component" value="Chromosome 5"/>
</dbReference>
<feature type="compositionally biased region" description="Basic residues" evidence="1">
    <location>
        <begin position="89"/>
        <end position="105"/>
    </location>
</feature>
<evidence type="ECO:0000313" key="2">
    <source>
        <dbReference type="EMBL" id="KAK5833647.1"/>
    </source>
</evidence>
<name>A0ABR0Q3L6_GOSAR</name>
<reference evidence="2 3" key="1">
    <citation type="submission" date="2023-03" db="EMBL/GenBank/DDBJ databases">
        <title>WGS of Gossypium arboreum.</title>
        <authorList>
            <person name="Yu D."/>
        </authorList>
    </citation>
    <scope>NUCLEOTIDE SEQUENCE [LARGE SCALE GENOMIC DNA]</scope>
    <source>
        <tissue evidence="2">Leaf</tissue>
    </source>
</reference>
<organism evidence="2 3">
    <name type="scientific">Gossypium arboreum</name>
    <name type="common">Tree cotton</name>
    <name type="synonym">Gossypium nanking</name>
    <dbReference type="NCBI Taxonomy" id="29729"/>
    <lineage>
        <taxon>Eukaryota</taxon>
        <taxon>Viridiplantae</taxon>
        <taxon>Streptophyta</taxon>
        <taxon>Embryophyta</taxon>
        <taxon>Tracheophyta</taxon>
        <taxon>Spermatophyta</taxon>
        <taxon>Magnoliopsida</taxon>
        <taxon>eudicotyledons</taxon>
        <taxon>Gunneridae</taxon>
        <taxon>Pentapetalae</taxon>
        <taxon>rosids</taxon>
        <taxon>malvids</taxon>
        <taxon>Malvales</taxon>
        <taxon>Malvaceae</taxon>
        <taxon>Malvoideae</taxon>
        <taxon>Gossypium</taxon>
    </lineage>
</organism>
<accession>A0ABR0Q3L6</accession>
<feature type="compositionally biased region" description="Basic and acidic residues" evidence="1">
    <location>
        <begin position="67"/>
        <end position="88"/>
    </location>
</feature>
<proteinExistence type="predicted"/>
<feature type="region of interest" description="Disordered" evidence="1">
    <location>
        <begin position="45"/>
        <end position="113"/>
    </location>
</feature>
<keyword evidence="3" id="KW-1185">Reference proteome</keyword>
<dbReference type="EMBL" id="JARKNE010000005">
    <property type="protein sequence ID" value="KAK5833647.1"/>
    <property type="molecule type" value="Genomic_DNA"/>
</dbReference>
<protein>
    <submittedName>
        <fullName evidence="2">Uncharacterized protein</fullName>
    </submittedName>
</protein>
<feature type="compositionally biased region" description="Acidic residues" evidence="1">
    <location>
        <begin position="55"/>
        <end position="65"/>
    </location>
</feature>